<protein>
    <submittedName>
        <fullName evidence="1">Uncharacterized protein</fullName>
    </submittedName>
</protein>
<evidence type="ECO:0000313" key="2">
    <source>
        <dbReference type="Proteomes" id="UP000719412"/>
    </source>
</evidence>
<sequence>MDIDEPIFLQSVLSPAQTDSYDFVEAKETIGRRELRSPNGIRAHLDKLKTDQIVRVMHSADFSRSYV</sequence>
<organism evidence="1 2">
    <name type="scientific">Tenebrio molitor</name>
    <name type="common">Yellow mealworm beetle</name>
    <dbReference type="NCBI Taxonomy" id="7067"/>
    <lineage>
        <taxon>Eukaryota</taxon>
        <taxon>Metazoa</taxon>
        <taxon>Ecdysozoa</taxon>
        <taxon>Arthropoda</taxon>
        <taxon>Hexapoda</taxon>
        <taxon>Insecta</taxon>
        <taxon>Pterygota</taxon>
        <taxon>Neoptera</taxon>
        <taxon>Endopterygota</taxon>
        <taxon>Coleoptera</taxon>
        <taxon>Polyphaga</taxon>
        <taxon>Cucujiformia</taxon>
        <taxon>Tenebrionidae</taxon>
        <taxon>Tenebrio</taxon>
    </lineage>
</organism>
<dbReference type="EMBL" id="JABDTM020018703">
    <property type="protein sequence ID" value="KAH0817877.1"/>
    <property type="molecule type" value="Genomic_DNA"/>
</dbReference>
<proteinExistence type="predicted"/>
<reference evidence="1" key="2">
    <citation type="submission" date="2021-08" db="EMBL/GenBank/DDBJ databases">
        <authorList>
            <person name="Eriksson T."/>
        </authorList>
    </citation>
    <scope>NUCLEOTIDE SEQUENCE</scope>
    <source>
        <strain evidence="1">Stoneville</strain>
        <tissue evidence="1">Whole head</tissue>
    </source>
</reference>
<name>A0A8J6HNU0_TENMO</name>
<keyword evidence="2" id="KW-1185">Reference proteome</keyword>
<comment type="caution">
    <text evidence="1">The sequence shown here is derived from an EMBL/GenBank/DDBJ whole genome shotgun (WGS) entry which is preliminary data.</text>
</comment>
<evidence type="ECO:0000313" key="1">
    <source>
        <dbReference type="EMBL" id="KAH0817877.1"/>
    </source>
</evidence>
<dbReference type="AlphaFoldDB" id="A0A8J6HNU0"/>
<dbReference type="Proteomes" id="UP000719412">
    <property type="component" value="Unassembled WGS sequence"/>
</dbReference>
<reference evidence="1" key="1">
    <citation type="journal article" date="2020" name="J Insects Food Feed">
        <title>The yellow mealworm (Tenebrio molitor) genome: a resource for the emerging insects as food and feed industry.</title>
        <authorList>
            <person name="Eriksson T."/>
            <person name="Andere A."/>
            <person name="Kelstrup H."/>
            <person name="Emery V."/>
            <person name="Picard C."/>
        </authorList>
    </citation>
    <scope>NUCLEOTIDE SEQUENCE</scope>
    <source>
        <strain evidence="1">Stoneville</strain>
        <tissue evidence="1">Whole head</tissue>
    </source>
</reference>
<accession>A0A8J6HNU0</accession>
<gene>
    <name evidence="1" type="ORF">GEV33_004917</name>
</gene>